<dbReference type="Pfam" id="PF10400">
    <property type="entry name" value="Vir_act_alpha_C"/>
    <property type="match status" value="1"/>
</dbReference>
<dbReference type="InterPro" id="IPR018309">
    <property type="entry name" value="Tscrpt_reg_PadR_C"/>
</dbReference>
<dbReference type="PANTHER" id="PTHR43252:SF6">
    <property type="entry name" value="NEGATIVE TRANSCRIPTION REGULATOR PADR"/>
    <property type="match status" value="1"/>
</dbReference>
<dbReference type="Gene3D" id="6.10.140.190">
    <property type="match status" value="1"/>
</dbReference>
<protein>
    <submittedName>
        <fullName evidence="3">PadR family transcriptional regulator</fullName>
    </submittedName>
</protein>
<gene>
    <name evidence="3" type="ORF">N6G96_03825</name>
</gene>
<dbReference type="RefSeq" id="WP_063698127.1">
    <property type="nucleotide sequence ID" value="NZ_BBIM01000036.1"/>
</dbReference>
<sequence>MAQKNRLKYVLLGLLKSKKQTGYDLAKSFDSDIGEFWNANHSQIYPLLKRMEDDALIGHESMTVGQKLHKKQYFITSAGQEIFNAWLKSPSELDNTHDEFILKLFFIDDAQSPLLKPMIATQQKYHEDKLKQLTSQFKQKFSTQEKIDQSFGHSLVLRHAIDREQGYSRWLEEMLTLI</sequence>
<dbReference type="Proteomes" id="UP001302696">
    <property type="component" value="Chromosome"/>
</dbReference>
<dbReference type="PANTHER" id="PTHR43252">
    <property type="entry name" value="TRANSCRIPTIONAL REGULATOR YQJI"/>
    <property type="match status" value="1"/>
</dbReference>
<evidence type="ECO:0000259" key="1">
    <source>
        <dbReference type="Pfam" id="PF03551"/>
    </source>
</evidence>
<accession>A0ABZ0Q8A2</accession>
<dbReference type="SUPFAM" id="SSF46785">
    <property type="entry name" value="Winged helix' DNA-binding domain"/>
    <property type="match status" value="1"/>
</dbReference>
<dbReference type="InterPro" id="IPR036388">
    <property type="entry name" value="WH-like_DNA-bd_sf"/>
</dbReference>
<feature type="domain" description="Transcription regulator PadR N-terminal" evidence="1">
    <location>
        <begin position="11"/>
        <end position="82"/>
    </location>
</feature>
<keyword evidence="4" id="KW-1185">Reference proteome</keyword>
<dbReference type="Gene3D" id="1.10.10.10">
    <property type="entry name" value="Winged helix-like DNA-binding domain superfamily/Winged helix DNA-binding domain"/>
    <property type="match status" value="1"/>
</dbReference>
<reference evidence="4" key="1">
    <citation type="submission" date="2024-06" db="EMBL/GenBank/DDBJ databases">
        <authorList>
            <person name="Chang H.C."/>
            <person name="Mun S.Y."/>
        </authorList>
    </citation>
    <scope>NUCLEOTIDE SEQUENCE [LARGE SCALE GENOMIC DNA]</scope>
    <source>
        <strain evidence="4">KT1</strain>
    </source>
</reference>
<feature type="domain" description="Transcription regulator PadR C-terminal" evidence="2">
    <location>
        <begin position="98"/>
        <end position="177"/>
    </location>
</feature>
<dbReference type="InterPro" id="IPR005149">
    <property type="entry name" value="Tscrpt_reg_PadR_N"/>
</dbReference>
<proteinExistence type="predicted"/>
<organism evidence="3 4">
    <name type="scientific">Pediococcus inopinatus</name>
    <dbReference type="NCBI Taxonomy" id="114090"/>
    <lineage>
        <taxon>Bacteria</taxon>
        <taxon>Bacillati</taxon>
        <taxon>Bacillota</taxon>
        <taxon>Bacilli</taxon>
        <taxon>Lactobacillales</taxon>
        <taxon>Lactobacillaceae</taxon>
        <taxon>Pediococcus</taxon>
    </lineage>
</organism>
<evidence type="ECO:0000313" key="4">
    <source>
        <dbReference type="Proteomes" id="UP001302696"/>
    </source>
</evidence>
<evidence type="ECO:0000313" key="3">
    <source>
        <dbReference type="EMBL" id="WPC22352.1"/>
    </source>
</evidence>
<evidence type="ECO:0000259" key="2">
    <source>
        <dbReference type="Pfam" id="PF10400"/>
    </source>
</evidence>
<dbReference type="Pfam" id="PF03551">
    <property type="entry name" value="PadR"/>
    <property type="match status" value="1"/>
</dbReference>
<dbReference type="EMBL" id="CP104778">
    <property type="protein sequence ID" value="WPC22352.1"/>
    <property type="molecule type" value="Genomic_DNA"/>
</dbReference>
<dbReference type="InterPro" id="IPR036390">
    <property type="entry name" value="WH_DNA-bd_sf"/>
</dbReference>
<name>A0ABZ0Q8A2_9LACO</name>